<dbReference type="EMBL" id="AODL01000016">
    <property type="protein sequence ID" value="EUJ44100.1"/>
    <property type="molecule type" value="Genomic_DNA"/>
</dbReference>
<proteinExistence type="predicted"/>
<keyword evidence="2" id="KW-1185">Reference proteome</keyword>
<dbReference type="PATRIC" id="fig|1265816.5.peg.2172"/>
<protein>
    <submittedName>
        <fullName evidence="1">Acetyl-CoA carboxylase subunit beta</fullName>
        <ecNumber evidence="1">6.4.1.2</ecNumber>
    </submittedName>
</protein>
<dbReference type="EC" id="6.4.1.2" evidence="1"/>
<comment type="caution">
    <text evidence="1">The sequence shown here is derived from an EMBL/GenBank/DDBJ whole genome shotgun (WGS) entry which is preliminary data.</text>
</comment>
<accession>W7D522</accession>
<evidence type="ECO:0000313" key="2">
    <source>
        <dbReference type="Proteomes" id="UP000019248"/>
    </source>
</evidence>
<evidence type="ECO:0000313" key="1">
    <source>
        <dbReference type="EMBL" id="EUJ44100.1"/>
    </source>
</evidence>
<gene>
    <name evidence="1" type="ORF">PRIP_10994</name>
</gene>
<dbReference type="AlphaFoldDB" id="W7D522"/>
<organism evidence="1 2">
    <name type="scientific">Listeria riparia FSL S10-1204</name>
    <dbReference type="NCBI Taxonomy" id="1265816"/>
    <lineage>
        <taxon>Bacteria</taxon>
        <taxon>Bacillati</taxon>
        <taxon>Bacillota</taxon>
        <taxon>Bacilli</taxon>
        <taxon>Bacillales</taxon>
        <taxon>Listeriaceae</taxon>
        <taxon>Listeria</taxon>
    </lineage>
</organism>
<reference evidence="1 2" key="1">
    <citation type="journal article" date="2014" name="Int. J. Syst. Evol. Microbiol.">
        <title>Listeria floridensis sp. nov., Listeria aquatica sp. nov., Listeria cornellensis sp. nov., Listeria riparia sp. nov. and Listeria grandensis sp. nov., from agricultural and natural environments.</title>
        <authorList>
            <person name="den Bakker H.C."/>
            <person name="Warchocki S."/>
            <person name="Wright E.M."/>
            <person name="Allred A.F."/>
            <person name="Ahlstrom C."/>
            <person name="Manuel C.S."/>
            <person name="Stasiewicz M.J."/>
            <person name="Burrell A."/>
            <person name="Roof S."/>
            <person name="Strawn L."/>
            <person name="Fortes E.D."/>
            <person name="Nightingale K.K."/>
            <person name="Kephart D."/>
            <person name="Wiedmann M."/>
        </authorList>
    </citation>
    <scope>NUCLEOTIDE SEQUENCE [LARGE SCALE GENOMIC DNA]</scope>
    <source>
        <strain evidence="1 2">FSL S10-1204</strain>
    </source>
</reference>
<dbReference type="Proteomes" id="UP000019248">
    <property type="component" value="Unassembled WGS sequence"/>
</dbReference>
<keyword evidence="1" id="KW-0436">Ligase</keyword>
<name>W7D522_9LIST</name>
<dbReference type="GO" id="GO:0003989">
    <property type="term" value="F:acetyl-CoA carboxylase activity"/>
    <property type="evidence" value="ECO:0007669"/>
    <property type="project" value="UniProtKB-EC"/>
</dbReference>
<sequence>MLGDLFTKPKKRKYATIPSDGAKPDVPEGIMTKCPSCKKNYVL</sequence>